<name>A0A1G1W8X2_9BACT</name>
<dbReference type="UniPathway" id="UPA00109">
    <property type="reaction ID" value="UER00189"/>
</dbReference>
<accession>A0A1G1W8X2</accession>
<evidence type="ECO:0000256" key="2">
    <source>
        <dbReference type="ARBA" id="ARBA00023235"/>
    </source>
</evidence>
<dbReference type="GO" id="GO:0019563">
    <property type="term" value="P:glycerol catabolic process"/>
    <property type="evidence" value="ECO:0007669"/>
    <property type="project" value="TreeGrafter"/>
</dbReference>
<dbReference type="GO" id="GO:0004807">
    <property type="term" value="F:triose-phosphate isomerase activity"/>
    <property type="evidence" value="ECO:0007669"/>
    <property type="project" value="UniProtKB-EC"/>
</dbReference>
<keyword evidence="3" id="KW-0324">Glycolysis</keyword>
<dbReference type="Proteomes" id="UP000176631">
    <property type="component" value="Unassembled WGS sequence"/>
</dbReference>
<keyword evidence="3" id="KW-0312">Gluconeogenesis</keyword>
<keyword evidence="2 3" id="KW-0413">Isomerase</keyword>
<dbReference type="PROSITE" id="PS51440">
    <property type="entry name" value="TIM_2"/>
    <property type="match status" value="1"/>
</dbReference>
<comment type="pathway">
    <text evidence="3">Carbohydrate degradation; glycolysis; D-glyceraldehyde 3-phosphate from glycerone phosphate: step 1/1.</text>
</comment>
<dbReference type="EC" id="5.3.1.1" evidence="3"/>
<evidence type="ECO:0000256" key="1">
    <source>
        <dbReference type="ARBA" id="ARBA00007422"/>
    </source>
</evidence>
<dbReference type="Gene3D" id="3.20.20.70">
    <property type="entry name" value="Aldolase class I"/>
    <property type="match status" value="1"/>
</dbReference>
<comment type="caution">
    <text evidence="4">The sequence shown here is derived from an EMBL/GenBank/DDBJ whole genome shotgun (WGS) entry which is preliminary data.</text>
</comment>
<dbReference type="UniPathway" id="UPA00138"/>
<dbReference type="STRING" id="1802593.A2172_01095"/>
<comment type="subunit">
    <text evidence="3">Homodimer.</text>
</comment>
<evidence type="ECO:0000313" key="4">
    <source>
        <dbReference type="EMBL" id="OGY24123.1"/>
    </source>
</evidence>
<dbReference type="GO" id="GO:0046166">
    <property type="term" value="P:glyceraldehyde-3-phosphate biosynthetic process"/>
    <property type="evidence" value="ECO:0007669"/>
    <property type="project" value="TreeGrafter"/>
</dbReference>
<keyword evidence="3" id="KW-0963">Cytoplasm</keyword>
<dbReference type="CDD" id="cd00311">
    <property type="entry name" value="TIM"/>
    <property type="match status" value="1"/>
</dbReference>
<dbReference type="InterPro" id="IPR000652">
    <property type="entry name" value="Triosephosphate_isomerase"/>
</dbReference>
<proteinExistence type="inferred from homology"/>
<dbReference type="PANTHER" id="PTHR21139">
    <property type="entry name" value="TRIOSEPHOSPHATE ISOMERASE"/>
    <property type="match status" value="1"/>
</dbReference>
<reference evidence="4 5" key="1">
    <citation type="journal article" date="2016" name="Nat. Commun.">
        <title>Thousands of microbial genomes shed light on interconnected biogeochemical processes in an aquifer system.</title>
        <authorList>
            <person name="Anantharaman K."/>
            <person name="Brown C.T."/>
            <person name="Hug L.A."/>
            <person name="Sharon I."/>
            <person name="Castelle C.J."/>
            <person name="Probst A.J."/>
            <person name="Thomas B.C."/>
            <person name="Singh A."/>
            <person name="Wilkins M.J."/>
            <person name="Karaoz U."/>
            <person name="Brodie E.L."/>
            <person name="Williams K.H."/>
            <person name="Hubbard S.S."/>
            <person name="Banfield J.F."/>
        </authorList>
    </citation>
    <scope>NUCLEOTIDE SEQUENCE [LARGE SCALE GENOMIC DNA]</scope>
</reference>
<evidence type="ECO:0000256" key="3">
    <source>
        <dbReference type="RuleBase" id="RU363013"/>
    </source>
</evidence>
<dbReference type="InterPro" id="IPR013785">
    <property type="entry name" value="Aldolase_TIM"/>
</dbReference>
<dbReference type="EMBL" id="MHCP01000015">
    <property type="protein sequence ID" value="OGY24123.1"/>
    <property type="molecule type" value="Genomic_DNA"/>
</dbReference>
<dbReference type="PANTHER" id="PTHR21139:SF42">
    <property type="entry name" value="TRIOSEPHOSPHATE ISOMERASE"/>
    <property type="match status" value="1"/>
</dbReference>
<protein>
    <recommendedName>
        <fullName evidence="3">Triosephosphate isomerase</fullName>
        <ecNumber evidence="3">5.3.1.1</ecNumber>
    </recommendedName>
</protein>
<comment type="pathway">
    <text evidence="3">Carbohydrate biosynthesis; gluconeogenesis.</text>
</comment>
<comment type="subcellular location">
    <subcellularLocation>
        <location evidence="3">Cytoplasm</location>
    </subcellularLocation>
</comment>
<gene>
    <name evidence="4" type="ORF">A2172_01095</name>
</gene>
<dbReference type="AlphaFoldDB" id="A0A1G1W8X2"/>
<dbReference type="GO" id="GO:0005829">
    <property type="term" value="C:cytosol"/>
    <property type="evidence" value="ECO:0007669"/>
    <property type="project" value="TreeGrafter"/>
</dbReference>
<comment type="catalytic activity">
    <reaction evidence="3">
        <text>D-glyceraldehyde 3-phosphate = dihydroxyacetone phosphate</text>
        <dbReference type="Rhea" id="RHEA:18585"/>
        <dbReference type="ChEBI" id="CHEBI:57642"/>
        <dbReference type="ChEBI" id="CHEBI:59776"/>
        <dbReference type="EC" id="5.3.1.1"/>
    </reaction>
</comment>
<dbReference type="InterPro" id="IPR035990">
    <property type="entry name" value="TIM_sf"/>
</dbReference>
<sequence length="239" mass="26441">MENKPLVVGNWKATKTIEETIDWVKKAKRGLEEAKKADIVLCAPFTSLPFLVSLFQDTNVKVGAQDVSKFKKGAYTGEVTVEMLDGLVSHCIVGHSERRKYFGETDDNVIEKVKLLLEFKITPILCVSDLNQLNSYIDRGKEIIENYDKIVFVYEPPNAISGGDAYRPDNPEDASKNAGLIGEKLGKKVVMLYGGSINSENVVSFFSKPNIDGGLVGQASTYPDEFVRIFDSIKLIGPK</sequence>
<dbReference type="GO" id="GO:0006094">
    <property type="term" value="P:gluconeogenesis"/>
    <property type="evidence" value="ECO:0007669"/>
    <property type="project" value="UniProtKB-UniPathway"/>
</dbReference>
<evidence type="ECO:0000313" key="5">
    <source>
        <dbReference type="Proteomes" id="UP000176631"/>
    </source>
</evidence>
<dbReference type="GO" id="GO:0006096">
    <property type="term" value="P:glycolytic process"/>
    <property type="evidence" value="ECO:0007669"/>
    <property type="project" value="UniProtKB-UniPathway"/>
</dbReference>
<dbReference type="Pfam" id="PF00121">
    <property type="entry name" value="TIM"/>
    <property type="match status" value="1"/>
</dbReference>
<organism evidence="4 5">
    <name type="scientific">Candidatus Woykebacteria bacterium RBG_13_40_15</name>
    <dbReference type="NCBI Taxonomy" id="1802593"/>
    <lineage>
        <taxon>Bacteria</taxon>
        <taxon>Candidatus Woykeibacteriota</taxon>
    </lineage>
</organism>
<dbReference type="SUPFAM" id="SSF51351">
    <property type="entry name" value="Triosephosphate isomerase (TIM)"/>
    <property type="match status" value="1"/>
</dbReference>
<comment type="similarity">
    <text evidence="1 3">Belongs to the triosephosphate isomerase family.</text>
</comment>